<sequence>MALPDLEDVENATIRKWAAMWRSIVTLSVMKHTYLPYYSYIHYLDLEGLWHLLCDLYTDNNKGASFAPEIDDYLSHTYGMKGNRRLRSSAKSLDKDFVLLTIGSS</sequence>
<evidence type="ECO:0000313" key="2">
    <source>
        <dbReference type="Proteomes" id="UP000326950"/>
    </source>
</evidence>
<evidence type="ECO:0000313" key="1">
    <source>
        <dbReference type="EMBL" id="KAE8155894.1"/>
    </source>
</evidence>
<dbReference type="EMBL" id="ML738793">
    <property type="protein sequence ID" value="KAE8155894.1"/>
    <property type="molecule type" value="Genomic_DNA"/>
</dbReference>
<name>A0A5N6UBE2_ASPTM</name>
<keyword evidence="2" id="KW-1185">Reference proteome</keyword>
<dbReference type="OrthoDB" id="10028886at2759"/>
<proteinExistence type="predicted"/>
<protein>
    <submittedName>
        <fullName evidence="1">Uncharacterized protein</fullName>
    </submittedName>
</protein>
<dbReference type="Proteomes" id="UP000326950">
    <property type="component" value="Unassembled WGS sequence"/>
</dbReference>
<reference evidence="1 2" key="1">
    <citation type="submission" date="2019-04" db="EMBL/GenBank/DDBJ databases">
        <title>Friends and foes A comparative genomics study of 23 Aspergillus species from section Flavi.</title>
        <authorList>
            <consortium name="DOE Joint Genome Institute"/>
            <person name="Kjaerbolling I."/>
            <person name="Vesth T."/>
            <person name="Frisvad J.C."/>
            <person name="Nybo J.L."/>
            <person name="Theobald S."/>
            <person name="Kildgaard S."/>
            <person name="Isbrandt T."/>
            <person name="Kuo A."/>
            <person name="Sato A."/>
            <person name="Lyhne E.K."/>
            <person name="Kogle M.E."/>
            <person name="Wiebenga A."/>
            <person name="Kun R.S."/>
            <person name="Lubbers R.J."/>
            <person name="Makela M.R."/>
            <person name="Barry K."/>
            <person name="Chovatia M."/>
            <person name="Clum A."/>
            <person name="Daum C."/>
            <person name="Haridas S."/>
            <person name="He G."/>
            <person name="LaButti K."/>
            <person name="Lipzen A."/>
            <person name="Mondo S."/>
            <person name="Riley R."/>
            <person name="Salamov A."/>
            <person name="Simmons B.A."/>
            <person name="Magnuson J.K."/>
            <person name="Henrissat B."/>
            <person name="Mortensen U.H."/>
            <person name="Larsen T.O."/>
            <person name="Devries R.P."/>
            <person name="Grigoriev I.V."/>
            <person name="Machida M."/>
            <person name="Baker S.E."/>
            <person name="Andersen M.R."/>
        </authorList>
    </citation>
    <scope>NUCLEOTIDE SEQUENCE [LARGE SCALE GENOMIC DNA]</scope>
    <source>
        <strain evidence="1 2">CBS 117626</strain>
    </source>
</reference>
<gene>
    <name evidence="1" type="ORF">BDV40DRAFT_282632</name>
</gene>
<accession>A0A5N6UBE2</accession>
<organism evidence="1 2">
    <name type="scientific">Aspergillus tamarii</name>
    <dbReference type="NCBI Taxonomy" id="41984"/>
    <lineage>
        <taxon>Eukaryota</taxon>
        <taxon>Fungi</taxon>
        <taxon>Dikarya</taxon>
        <taxon>Ascomycota</taxon>
        <taxon>Pezizomycotina</taxon>
        <taxon>Eurotiomycetes</taxon>
        <taxon>Eurotiomycetidae</taxon>
        <taxon>Eurotiales</taxon>
        <taxon>Aspergillaceae</taxon>
        <taxon>Aspergillus</taxon>
        <taxon>Aspergillus subgen. Circumdati</taxon>
    </lineage>
</organism>
<dbReference type="AlphaFoldDB" id="A0A5N6UBE2"/>